<evidence type="ECO:0000256" key="1">
    <source>
        <dbReference type="ARBA" id="ARBA00006745"/>
    </source>
</evidence>
<feature type="region of interest" description="Disordered" evidence="3">
    <location>
        <begin position="1"/>
        <end position="21"/>
    </location>
</feature>
<dbReference type="Gene3D" id="2.30.40.10">
    <property type="entry name" value="Urease, subunit C, domain 1"/>
    <property type="match status" value="1"/>
</dbReference>
<reference evidence="5 6" key="1">
    <citation type="submission" date="2017-11" db="EMBL/GenBank/DDBJ databases">
        <title>Complete genome sequence of Herbaspirillum rubrisubalbicans DSM 11543.</title>
        <authorList>
            <person name="Chen M."/>
            <person name="An Q."/>
        </authorList>
    </citation>
    <scope>NUCLEOTIDE SEQUENCE [LARGE SCALE GENOMIC DNA]</scope>
    <source>
        <strain evidence="5 6">DSM 11543</strain>
    </source>
</reference>
<dbReference type="PANTHER" id="PTHR43794">
    <property type="entry name" value="AMINOHYDROLASE SSNA-RELATED"/>
    <property type="match status" value="1"/>
</dbReference>
<evidence type="ECO:0000259" key="4">
    <source>
        <dbReference type="Pfam" id="PF01979"/>
    </source>
</evidence>
<dbReference type="InterPro" id="IPR011059">
    <property type="entry name" value="Metal-dep_hydrolase_composite"/>
</dbReference>
<evidence type="ECO:0000313" key="5">
    <source>
        <dbReference type="EMBL" id="AYR24618.1"/>
    </source>
</evidence>
<dbReference type="PANTHER" id="PTHR43794:SF11">
    <property type="entry name" value="AMIDOHYDROLASE-RELATED DOMAIN-CONTAINING PROTEIN"/>
    <property type="match status" value="1"/>
</dbReference>
<feature type="domain" description="Amidohydrolase-related" evidence="4">
    <location>
        <begin position="117"/>
        <end position="460"/>
    </location>
</feature>
<sequence length="500" mass="53187">MVDKYKKGFTESSTDSQPADAHRRNFLHTAVKTSAAGALLASPVAAICANAQPKEQATSPLPKRGEYIFRNGYILSMDPAIGEFATGDVHVKDGVILSVGRSISSQTAEIIDATDCIVMPGFIDGHWHMMNSLWRGLVNDKPGYTYFEIYGRLGPAYTPQDSVAGVRLALAEAINGGITTVHNWANNVRSPAHADAELAAHVASGVRFRWSYGAPFGLPSIPWDDVVRVQKQWFAAGDRMMTYGIASTAAGVGPQTITGVAAEMVKARKLGLPISIHELATGPDSPDSVRFLIDAKLLGPDVQLLHGNGIEPYFGQIVEAGTTVALSPTIDPMTLPLVPPVPGAMSAGIKLSFSVDTSGQAAADMFTNMRVEWAASHMRANGSNLPTARELLQIATLGGAVAHGLQDVTGSLTPGKRGDLIMVRKSDINMQIAPDIDPAWLLVSSGRPENIDTVLVDGRILKRKGTLTTVNVPELMRTASTALQGLRARTKLPPLGMAKT</sequence>
<evidence type="ECO:0000313" key="6">
    <source>
        <dbReference type="Proteomes" id="UP000269199"/>
    </source>
</evidence>
<keyword evidence="2" id="KW-0378">Hydrolase</keyword>
<evidence type="ECO:0000256" key="3">
    <source>
        <dbReference type="SAM" id="MobiDB-lite"/>
    </source>
</evidence>
<organism evidence="5 6">
    <name type="scientific">Herbaspirillum rubrisubalbicans</name>
    <dbReference type="NCBI Taxonomy" id="80842"/>
    <lineage>
        <taxon>Bacteria</taxon>
        <taxon>Pseudomonadati</taxon>
        <taxon>Pseudomonadota</taxon>
        <taxon>Betaproteobacteria</taxon>
        <taxon>Burkholderiales</taxon>
        <taxon>Oxalobacteraceae</taxon>
        <taxon>Herbaspirillum</taxon>
    </lineage>
</organism>
<dbReference type="Gene3D" id="3.20.20.140">
    <property type="entry name" value="Metal-dependent hydrolases"/>
    <property type="match status" value="1"/>
</dbReference>
<protein>
    <submittedName>
        <fullName evidence="5">Cytosine deaminase</fullName>
    </submittedName>
</protein>
<dbReference type="Pfam" id="PF01979">
    <property type="entry name" value="Amidohydro_1"/>
    <property type="match status" value="1"/>
</dbReference>
<dbReference type="GO" id="GO:0016810">
    <property type="term" value="F:hydrolase activity, acting on carbon-nitrogen (but not peptide) bonds"/>
    <property type="evidence" value="ECO:0007669"/>
    <property type="project" value="InterPro"/>
</dbReference>
<dbReference type="SUPFAM" id="SSF51556">
    <property type="entry name" value="Metallo-dependent hydrolases"/>
    <property type="match status" value="1"/>
</dbReference>
<comment type="similarity">
    <text evidence="1">Belongs to the metallo-dependent hydrolases superfamily. ATZ/TRZ family.</text>
</comment>
<dbReference type="InterPro" id="IPR006680">
    <property type="entry name" value="Amidohydro-rel"/>
</dbReference>
<dbReference type="RefSeq" id="WP_058895541.1">
    <property type="nucleotide sequence ID" value="NZ_CP024996.1"/>
</dbReference>
<name>A0AAD0U8E4_9BURK</name>
<accession>A0AAD0U8E4</accession>
<dbReference type="EMBL" id="CP024996">
    <property type="protein sequence ID" value="AYR24618.1"/>
    <property type="molecule type" value="Genomic_DNA"/>
</dbReference>
<dbReference type="Proteomes" id="UP000269199">
    <property type="component" value="Chromosome"/>
</dbReference>
<dbReference type="InterPro" id="IPR050287">
    <property type="entry name" value="MTA/SAH_deaminase"/>
</dbReference>
<dbReference type="AlphaFoldDB" id="A0AAD0U8E4"/>
<evidence type="ECO:0000256" key="2">
    <source>
        <dbReference type="ARBA" id="ARBA00022801"/>
    </source>
</evidence>
<gene>
    <name evidence="5" type="ORF">RC54_12640</name>
</gene>
<proteinExistence type="inferred from homology"/>
<dbReference type="InterPro" id="IPR032466">
    <property type="entry name" value="Metal_Hydrolase"/>
</dbReference>
<dbReference type="SUPFAM" id="SSF51338">
    <property type="entry name" value="Composite domain of metallo-dependent hydrolases"/>
    <property type="match status" value="1"/>
</dbReference>